<evidence type="ECO:0000313" key="2">
    <source>
        <dbReference type="EMBL" id="QHT84141.1"/>
    </source>
</evidence>
<accession>A0A6C0HTX4</accession>
<proteinExistence type="predicted"/>
<name>A0A6C0HTX4_9ZZZZ</name>
<keyword evidence="1" id="KW-1133">Transmembrane helix</keyword>
<sequence>MRKNIQYTLYIFLGIFVIMFLCWCCNKPETFANKNKRTFLDVDGNILGFDMIDHNDTFDYEHVVTELPMPDMTQ</sequence>
<evidence type="ECO:0000256" key="1">
    <source>
        <dbReference type="SAM" id="Phobius"/>
    </source>
</evidence>
<dbReference type="EMBL" id="MN740015">
    <property type="protein sequence ID" value="QHT84141.1"/>
    <property type="molecule type" value="Genomic_DNA"/>
</dbReference>
<keyword evidence="1" id="KW-0472">Membrane</keyword>
<keyword evidence="1" id="KW-0812">Transmembrane</keyword>
<dbReference type="AlphaFoldDB" id="A0A6C0HTX4"/>
<organism evidence="2">
    <name type="scientific">viral metagenome</name>
    <dbReference type="NCBI Taxonomy" id="1070528"/>
    <lineage>
        <taxon>unclassified sequences</taxon>
        <taxon>metagenomes</taxon>
        <taxon>organismal metagenomes</taxon>
    </lineage>
</organism>
<protein>
    <submittedName>
        <fullName evidence="2">Uncharacterized protein</fullName>
    </submittedName>
</protein>
<reference evidence="2" key="1">
    <citation type="journal article" date="2020" name="Nature">
        <title>Giant virus diversity and host interactions through global metagenomics.</title>
        <authorList>
            <person name="Schulz F."/>
            <person name="Roux S."/>
            <person name="Paez-Espino D."/>
            <person name="Jungbluth S."/>
            <person name="Walsh D.A."/>
            <person name="Denef V.J."/>
            <person name="McMahon K.D."/>
            <person name="Konstantinidis K.T."/>
            <person name="Eloe-Fadrosh E.A."/>
            <person name="Kyrpides N.C."/>
            <person name="Woyke T."/>
        </authorList>
    </citation>
    <scope>NUCLEOTIDE SEQUENCE</scope>
    <source>
        <strain evidence="2">GVMAG-M-3300023184-16</strain>
    </source>
</reference>
<feature type="transmembrane region" description="Helical" evidence="1">
    <location>
        <begin position="6"/>
        <end position="26"/>
    </location>
</feature>